<accession>A0A7C2H9Y5</accession>
<comment type="caution">
    <text evidence="1">The sequence shown here is derived from an EMBL/GenBank/DDBJ whole genome shotgun (WGS) entry which is preliminary data.</text>
</comment>
<dbReference type="EMBL" id="DTDV01000017">
    <property type="protein sequence ID" value="HGK24005.1"/>
    <property type="molecule type" value="Genomic_DNA"/>
</dbReference>
<proteinExistence type="predicted"/>
<dbReference type="InterPro" id="IPR032583">
    <property type="entry name" value="DUF4914"/>
</dbReference>
<organism evidence="1">
    <name type="scientific">Dictyoglomus thermophilum</name>
    <dbReference type="NCBI Taxonomy" id="14"/>
    <lineage>
        <taxon>Bacteria</taxon>
        <taxon>Pseudomonadati</taxon>
        <taxon>Dictyoglomota</taxon>
        <taxon>Dictyoglomia</taxon>
        <taxon>Dictyoglomales</taxon>
        <taxon>Dictyoglomaceae</taxon>
        <taxon>Dictyoglomus</taxon>
    </lineage>
</organism>
<dbReference type="RefSeq" id="WP_012547699.1">
    <property type="nucleotide sequence ID" value="NZ_VTFL01000002.1"/>
</dbReference>
<protein>
    <submittedName>
        <fullName evidence="1">DUF4914 family protein</fullName>
    </submittedName>
</protein>
<dbReference type="Pfam" id="PF16260">
    <property type="entry name" value="DUF4914"/>
    <property type="match status" value="1"/>
</dbReference>
<gene>
    <name evidence="1" type="ORF">ENU78_06195</name>
</gene>
<sequence>MIREEISYLVLPKEVENILLSCKKIIIPESREHFLELALGGKNNMEFEVKYEVPGKGEVVEAIITRAKNGIVVNYTDPYMRRRDPDSLVIGDEGDTDKPTFKERFGEDFDTLREKTFNWLKEQELIVMPFMAGGYELGYPSLLIAPSNAGFFAWALADIQGFIPKSQLRDNFEPIAIVYVAPPFRHTHFSGKQIVVHYRSDGRHEVFSYNLYPGPSAKKGVYGVLLNIGEMEGWITAHASTVKIVTPYDNELVILHEGASGGGKSEMIQQMHREKDNRILVGENIVTGEKYYIEIKESCEIFPVTDDMALCHPRLQNGSGKMVIKDAEQGWFVRVDQIKRYGVDPQLESITIHPPEPLIFLNIEGHPGATALIWEHTMDEPGKPCPNPRVILPRRFVPNIIDEPVEVDVRSFGFRTPPCTKDKPTYGIVGLFHVLPPALAWLWRLVSPRGYDNPSITSGDLMSSEGVGSYWPFATGKMVKHANLLLQQILDYPRTQYILIPNQYIGAYRVGFMPEWIVREYLAKRGSARIKPDNLKPARCSLLGFALETLKVEGHYIPKALLQVDQQPEVGPEAYDKGAEMLKAFFKKELQKFISLDLDPLGKRIIECCLEDGTLEDYIKLIPPRR</sequence>
<dbReference type="SUPFAM" id="SSF53795">
    <property type="entry name" value="PEP carboxykinase-like"/>
    <property type="match status" value="1"/>
</dbReference>
<evidence type="ECO:0000313" key="1">
    <source>
        <dbReference type="EMBL" id="HGK24005.1"/>
    </source>
</evidence>
<name>A0A7C2H9Y5_DICTH</name>
<dbReference type="AlphaFoldDB" id="A0A7C2H9Y5"/>
<dbReference type="OMA" id="GKSEMCQ"/>
<reference evidence="1" key="1">
    <citation type="journal article" date="2020" name="mSystems">
        <title>Genome- and Community-Level Interaction Insights into Carbon Utilization and Element Cycling Functions of Hydrothermarchaeota in Hydrothermal Sediment.</title>
        <authorList>
            <person name="Zhou Z."/>
            <person name="Liu Y."/>
            <person name="Xu W."/>
            <person name="Pan J."/>
            <person name="Luo Z.H."/>
            <person name="Li M."/>
        </authorList>
    </citation>
    <scope>NUCLEOTIDE SEQUENCE [LARGE SCALE GENOMIC DNA]</scope>
    <source>
        <strain evidence="1">SpSt-70</strain>
    </source>
</reference>